<name>A0ABU1M113_9BURK</name>
<reference evidence="2 3" key="1">
    <citation type="submission" date="2023-07" db="EMBL/GenBank/DDBJ databases">
        <title>Sorghum-associated microbial communities from plants grown in Nebraska, USA.</title>
        <authorList>
            <person name="Schachtman D."/>
        </authorList>
    </citation>
    <scope>NUCLEOTIDE SEQUENCE [LARGE SCALE GENOMIC DNA]</scope>
    <source>
        <strain evidence="2 3">DS1316</strain>
    </source>
</reference>
<dbReference type="InterPro" id="IPR011990">
    <property type="entry name" value="TPR-like_helical_dom_sf"/>
</dbReference>
<organism evidence="2 3">
    <name type="scientific">Paraburkholderia terricola</name>
    <dbReference type="NCBI Taxonomy" id="169427"/>
    <lineage>
        <taxon>Bacteria</taxon>
        <taxon>Pseudomonadati</taxon>
        <taxon>Pseudomonadota</taxon>
        <taxon>Betaproteobacteria</taxon>
        <taxon>Burkholderiales</taxon>
        <taxon>Burkholderiaceae</taxon>
        <taxon>Paraburkholderia</taxon>
    </lineage>
</organism>
<dbReference type="Proteomes" id="UP001264340">
    <property type="component" value="Unassembled WGS sequence"/>
</dbReference>
<feature type="chain" id="PRO_5046195591" evidence="1">
    <location>
        <begin position="20"/>
        <end position="131"/>
    </location>
</feature>
<evidence type="ECO:0000313" key="2">
    <source>
        <dbReference type="EMBL" id="MDR6412622.1"/>
    </source>
</evidence>
<feature type="signal peptide" evidence="1">
    <location>
        <begin position="1"/>
        <end position="19"/>
    </location>
</feature>
<dbReference type="EMBL" id="JAVDRP010000021">
    <property type="protein sequence ID" value="MDR6412622.1"/>
    <property type="molecule type" value="Genomic_DNA"/>
</dbReference>
<dbReference type="Gene3D" id="1.25.40.10">
    <property type="entry name" value="Tetratricopeptide repeat domain"/>
    <property type="match status" value="1"/>
</dbReference>
<evidence type="ECO:0000256" key="1">
    <source>
        <dbReference type="SAM" id="SignalP"/>
    </source>
</evidence>
<dbReference type="RefSeq" id="WP_186814108.1">
    <property type="nucleotide sequence ID" value="NZ_JAVDQV010000023.1"/>
</dbReference>
<comment type="caution">
    <text evidence="2">The sequence shown here is derived from an EMBL/GenBank/DDBJ whole genome shotgun (WGS) entry which is preliminary data.</text>
</comment>
<dbReference type="SUPFAM" id="SSF48452">
    <property type="entry name" value="TPR-like"/>
    <property type="match status" value="1"/>
</dbReference>
<evidence type="ECO:0000313" key="3">
    <source>
        <dbReference type="Proteomes" id="UP001264340"/>
    </source>
</evidence>
<dbReference type="InterPro" id="IPR047780">
    <property type="entry name" value="TssQ-like"/>
</dbReference>
<keyword evidence="3" id="KW-1185">Reference proteome</keyword>
<sequence>MMLSGIVPIVLALSIPVLAGCSSFSPQQRTATETVQNARSAYSSGDYSRTIQLLSHASEIDRSDRATQIEAHKLMAFSYCVTGKVLSCRAEFRKILDIDPRFELSAAERGHPTWGPAFEAARRQRAAASSS</sequence>
<protein>
    <submittedName>
        <fullName evidence="2">Tfp pilus assembly protein PilF</fullName>
    </submittedName>
</protein>
<accession>A0ABU1M113</accession>
<proteinExistence type="predicted"/>
<gene>
    <name evidence="2" type="ORF">J2804_006058</name>
</gene>
<dbReference type="NCBIfam" id="NF038027">
    <property type="entry name" value="TssQ_fam"/>
    <property type="match status" value="1"/>
</dbReference>
<keyword evidence="1" id="KW-0732">Signal</keyword>